<keyword evidence="2" id="KW-1185">Reference proteome</keyword>
<reference evidence="1 2" key="1">
    <citation type="submission" date="2024-10" db="EMBL/GenBank/DDBJ databases">
        <title>Updated reference genomes for cyclostephanoid diatoms.</title>
        <authorList>
            <person name="Roberts W.R."/>
            <person name="Alverson A.J."/>
        </authorList>
    </citation>
    <scope>NUCLEOTIDE SEQUENCE [LARGE SCALE GENOMIC DNA]</scope>
    <source>
        <strain evidence="1 2">AJA010-31</strain>
    </source>
</reference>
<evidence type="ECO:0000313" key="2">
    <source>
        <dbReference type="Proteomes" id="UP001530400"/>
    </source>
</evidence>
<accession>A0ABD3MU35</accession>
<proteinExistence type="predicted"/>
<comment type="caution">
    <text evidence="1">The sequence shown here is derived from an EMBL/GenBank/DDBJ whole genome shotgun (WGS) entry which is preliminary data.</text>
</comment>
<dbReference type="AlphaFoldDB" id="A0ABD3MU35"/>
<protein>
    <submittedName>
        <fullName evidence="1">Uncharacterized protein</fullName>
    </submittedName>
</protein>
<name>A0ABD3MU35_9STRA</name>
<organism evidence="1 2">
    <name type="scientific">Cyclotella atomus</name>
    <dbReference type="NCBI Taxonomy" id="382360"/>
    <lineage>
        <taxon>Eukaryota</taxon>
        <taxon>Sar</taxon>
        <taxon>Stramenopiles</taxon>
        <taxon>Ochrophyta</taxon>
        <taxon>Bacillariophyta</taxon>
        <taxon>Coscinodiscophyceae</taxon>
        <taxon>Thalassiosirophycidae</taxon>
        <taxon>Stephanodiscales</taxon>
        <taxon>Stephanodiscaceae</taxon>
        <taxon>Cyclotella</taxon>
    </lineage>
</organism>
<dbReference type="EMBL" id="JALLPJ020001363">
    <property type="protein sequence ID" value="KAL3767465.1"/>
    <property type="molecule type" value="Genomic_DNA"/>
</dbReference>
<evidence type="ECO:0000313" key="1">
    <source>
        <dbReference type="EMBL" id="KAL3767465.1"/>
    </source>
</evidence>
<sequence length="171" mass="19025">MSAFRATDRLLKGARLTKPTWAIIEKPDVWQRSVSQLFDSDILPESLGGKPENIHLAWQGDKILGIHTANSLVDTFGRPIHRGVASEIHSMAVSNKFLKNHFQSLLPYLANAKDIEPKLTDEIAGTMVETAIARIHAQSQANGRRKANEIIDLSNYLVKSAIVEKIWSGMK</sequence>
<dbReference type="Proteomes" id="UP001530400">
    <property type="component" value="Unassembled WGS sequence"/>
</dbReference>
<gene>
    <name evidence="1" type="ORF">ACHAWO_004771</name>
</gene>